<gene>
    <name evidence="6" type="ORF">B843_08390</name>
</gene>
<dbReference type="InterPro" id="IPR050109">
    <property type="entry name" value="HTH-type_TetR-like_transc_reg"/>
</dbReference>
<dbReference type="PRINTS" id="PR00455">
    <property type="entry name" value="HTHTETR"/>
</dbReference>
<organism evidence="6 7">
    <name type="scientific">Corynebacterium vitaeruminis DSM 20294</name>
    <dbReference type="NCBI Taxonomy" id="1224164"/>
    <lineage>
        <taxon>Bacteria</taxon>
        <taxon>Bacillati</taxon>
        <taxon>Actinomycetota</taxon>
        <taxon>Actinomycetes</taxon>
        <taxon>Mycobacteriales</taxon>
        <taxon>Corynebacteriaceae</taxon>
        <taxon>Corynebacterium</taxon>
    </lineage>
</organism>
<accession>W5Y966</accession>
<proteinExistence type="predicted"/>
<keyword evidence="2 4" id="KW-0238">DNA-binding</keyword>
<evidence type="ECO:0000256" key="4">
    <source>
        <dbReference type="PROSITE-ProRule" id="PRU00335"/>
    </source>
</evidence>
<reference evidence="6 7" key="1">
    <citation type="submission" date="2013-02" db="EMBL/GenBank/DDBJ databases">
        <title>The complete genome sequence of Corynebacterium vitaeruminis DSM 20294.</title>
        <authorList>
            <person name="Ruckert C."/>
            <person name="Albersmeier A."/>
            <person name="Kalinowski J."/>
        </authorList>
    </citation>
    <scope>NUCLEOTIDE SEQUENCE [LARGE SCALE GENOMIC DNA]</scope>
    <source>
        <strain evidence="7">ATCC 10234</strain>
    </source>
</reference>
<dbReference type="InterPro" id="IPR001647">
    <property type="entry name" value="HTH_TetR"/>
</dbReference>
<dbReference type="PANTHER" id="PTHR30055:SF234">
    <property type="entry name" value="HTH-TYPE TRANSCRIPTIONAL REGULATOR BETI"/>
    <property type="match status" value="1"/>
</dbReference>
<keyword evidence="3" id="KW-0804">Transcription</keyword>
<sequence>MSAAGKDELLEAARSEFEAKGYKATSVAAIARRAGMAVGTVYLRYPSKYELFREVYAAVNREQKTRLRNSIDWSDPKRALVAWLEGNIEALASDPILAAWRDGALGPRLRAEVASPEVDFLSRQFETWRAEGRVTAELSGETVAGLLGAFDVLDRSAEVEPPTISFLLRAVMDSLFPE</sequence>
<evidence type="ECO:0000313" key="6">
    <source>
        <dbReference type="EMBL" id="AHI23063.1"/>
    </source>
</evidence>
<dbReference type="PROSITE" id="PS50977">
    <property type="entry name" value="HTH_TETR_2"/>
    <property type="match status" value="1"/>
</dbReference>
<keyword evidence="1" id="KW-0805">Transcription regulation</keyword>
<evidence type="ECO:0000256" key="1">
    <source>
        <dbReference type="ARBA" id="ARBA00023015"/>
    </source>
</evidence>
<evidence type="ECO:0000256" key="2">
    <source>
        <dbReference type="ARBA" id="ARBA00023125"/>
    </source>
</evidence>
<protein>
    <submittedName>
        <fullName evidence="6">Regulatory protein TetR</fullName>
    </submittedName>
</protein>
<name>W5Y966_9CORY</name>
<dbReference type="AlphaFoldDB" id="W5Y966"/>
<evidence type="ECO:0000313" key="7">
    <source>
        <dbReference type="Proteomes" id="UP000019222"/>
    </source>
</evidence>
<dbReference type="RefSeq" id="WP_025253080.1">
    <property type="nucleotide sequence ID" value="NZ_CP004353.1"/>
</dbReference>
<dbReference type="InterPro" id="IPR009057">
    <property type="entry name" value="Homeodomain-like_sf"/>
</dbReference>
<dbReference type="PATRIC" id="fig|1224164.3.peg.1692"/>
<dbReference type="HOGENOM" id="CLU_069356_42_3_11"/>
<dbReference type="Gene3D" id="1.10.357.10">
    <property type="entry name" value="Tetracycline Repressor, domain 2"/>
    <property type="match status" value="1"/>
</dbReference>
<dbReference type="Proteomes" id="UP000019222">
    <property type="component" value="Chromosome"/>
</dbReference>
<dbReference type="eggNOG" id="COG1309">
    <property type="taxonomic scope" value="Bacteria"/>
</dbReference>
<dbReference type="EMBL" id="CP004353">
    <property type="protein sequence ID" value="AHI23063.1"/>
    <property type="molecule type" value="Genomic_DNA"/>
</dbReference>
<dbReference type="GO" id="GO:0003700">
    <property type="term" value="F:DNA-binding transcription factor activity"/>
    <property type="evidence" value="ECO:0007669"/>
    <property type="project" value="TreeGrafter"/>
</dbReference>
<dbReference type="SUPFAM" id="SSF46689">
    <property type="entry name" value="Homeodomain-like"/>
    <property type="match status" value="1"/>
</dbReference>
<dbReference type="KEGG" id="cvt:B843_08390"/>
<dbReference type="GO" id="GO:0000976">
    <property type="term" value="F:transcription cis-regulatory region binding"/>
    <property type="evidence" value="ECO:0007669"/>
    <property type="project" value="TreeGrafter"/>
</dbReference>
<keyword evidence="7" id="KW-1185">Reference proteome</keyword>
<evidence type="ECO:0000256" key="3">
    <source>
        <dbReference type="ARBA" id="ARBA00023163"/>
    </source>
</evidence>
<dbReference type="Pfam" id="PF00440">
    <property type="entry name" value="TetR_N"/>
    <property type="match status" value="1"/>
</dbReference>
<feature type="DNA-binding region" description="H-T-H motif" evidence="4">
    <location>
        <begin position="26"/>
        <end position="45"/>
    </location>
</feature>
<dbReference type="PANTHER" id="PTHR30055">
    <property type="entry name" value="HTH-TYPE TRANSCRIPTIONAL REGULATOR RUTR"/>
    <property type="match status" value="1"/>
</dbReference>
<evidence type="ECO:0000259" key="5">
    <source>
        <dbReference type="PROSITE" id="PS50977"/>
    </source>
</evidence>
<feature type="domain" description="HTH tetR-type" evidence="5">
    <location>
        <begin position="3"/>
        <end position="63"/>
    </location>
</feature>